<feature type="region of interest" description="Disordered" evidence="5">
    <location>
        <begin position="69"/>
        <end position="90"/>
    </location>
</feature>
<keyword evidence="9" id="KW-1185">Reference proteome</keyword>
<evidence type="ECO:0000259" key="6">
    <source>
        <dbReference type="PROSITE" id="PS50888"/>
    </source>
</evidence>
<dbReference type="PANTHER" id="PTHR46834:SF1">
    <property type="entry name" value="TRANSCRIPTION FACTOR BHLH10"/>
    <property type="match status" value="1"/>
</dbReference>
<dbReference type="InterPro" id="IPR045895">
    <property type="entry name" value="bHLH91-like"/>
</dbReference>
<dbReference type="Gene3D" id="4.10.280.10">
    <property type="entry name" value="Helix-loop-helix DNA-binding domain"/>
    <property type="match status" value="1"/>
</dbReference>
<dbReference type="PROSITE" id="PS50888">
    <property type="entry name" value="BHLH"/>
    <property type="match status" value="1"/>
</dbReference>
<dbReference type="EMBL" id="JBBWWR010000007">
    <property type="protein sequence ID" value="KAK8964266.1"/>
    <property type="molecule type" value="Genomic_DNA"/>
</dbReference>
<gene>
    <name evidence="7" type="primary">BHLH89</name>
    <name evidence="8" type="ORF">KSP40_PGU016586</name>
    <name evidence="7" type="ORF">KSP40_PGU020713</name>
</gene>
<proteinExistence type="inferred from homology"/>
<evidence type="ECO:0000256" key="2">
    <source>
        <dbReference type="ARBA" id="ARBA00023015"/>
    </source>
</evidence>
<protein>
    <submittedName>
        <fullName evidence="7">Transcription factor bHLH89</fullName>
    </submittedName>
</protein>
<dbReference type="Proteomes" id="UP001412067">
    <property type="component" value="Unassembled WGS sequence"/>
</dbReference>
<organism evidence="7 9">
    <name type="scientific">Platanthera guangdongensis</name>
    <dbReference type="NCBI Taxonomy" id="2320717"/>
    <lineage>
        <taxon>Eukaryota</taxon>
        <taxon>Viridiplantae</taxon>
        <taxon>Streptophyta</taxon>
        <taxon>Embryophyta</taxon>
        <taxon>Tracheophyta</taxon>
        <taxon>Spermatophyta</taxon>
        <taxon>Magnoliopsida</taxon>
        <taxon>Liliopsida</taxon>
        <taxon>Asparagales</taxon>
        <taxon>Orchidaceae</taxon>
        <taxon>Orchidoideae</taxon>
        <taxon>Orchideae</taxon>
        <taxon>Orchidinae</taxon>
        <taxon>Platanthera</taxon>
    </lineage>
</organism>
<comment type="caution">
    <text evidence="7">The sequence shown here is derived from an EMBL/GenBank/DDBJ whole genome shotgun (WGS) entry which is preliminary data.</text>
</comment>
<evidence type="ECO:0000256" key="1">
    <source>
        <dbReference type="ARBA" id="ARBA00005510"/>
    </source>
</evidence>
<reference evidence="7" key="2">
    <citation type="submission" date="2024-02" db="EMBL/GenBank/DDBJ databases">
        <authorList>
            <person name="Li M.-H."/>
            <person name="Liu K.-W."/>
            <person name="Li Z."/>
            <person name="Lu H.-C."/>
            <person name="Ye Q.-L."/>
            <person name="Zhang D."/>
            <person name="Wang J.-Y."/>
            <person name="Li Y.-F."/>
            <person name="Zhong Z.-M."/>
            <person name="Liu X."/>
            <person name="Yu X."/>
            <person name="Liu D.-K."/>
            <person name="Tu X.-D."/>
            <person name="Liu B."/>
            <person name="Hao Y."/>
            <person name="Liao X.-Y."/>
            <person name="Jiang Y.-T."/>
            <person name="Sun W.-H."/>
            <person name="Chen J."/>
            <person name="Ai Y."/>
            <person name="Zhai J.-W."/>
            <person name="Wu S.-S."/>
            <person name="Zhou Z."/>
            <person name="Hsiao Y.-Y."/>
            <person name="Wu W.-L."/>
            <person name="Chen Y.-Y."/>
            <person name="Lin Y.-F."/>
            <person name="Hsu J.-L."/>
            <person name="Li C.-Y."/>
            <person name="Wang Z.-W."/>
            <person name="Zhao X."/>
            <person name="Zhong W.-Y."/>
            <person name="Ma X.-K."/>
            <person name="Ma L."/>
            <person name="Huang J."/>
            <person name="Chen G.-Z."/>
            <person name="Huang M.-Z."/>
            <person name="Huang L."/>
            <person name="Peng D.-H."/>
            <person name="Luo Y.-B."/>
            <person name="Zou S.-Q."/>
            <person name="Chen S.-P."/>
            <person name="Lan S."/>
            <person name="Tsai W.-C."/>
            <person name="Van De Peer Y."/>
            <person name="Liu Z.-J."/>
        </authorList>
    </citation>
    <scope>NUCLEOTIDE SEQUENCE</scope>
    <source>
        <strain evidence="7">Lor288</strain>
        <tissue evidence="7">Flower</tissue>
    </source>
</reference>
<dbReference type="InterPro" id="IPR011598">
    <property type="entry name" value="bHLH_dom"/>
</dbReference>
<evidence type="ECO:0000313" key="9">
    <source>
        <dbReference type="Proteomes" id="UP001412067"/>
    </source>
</evidence>
<dbReference type="InterPro" id="IPR045896">
    <property type="entry name" value="MYC1-like_bHLH"/>
</dbReference>
<comment type="similarity">
    <text evidence="1">Belongs to the bHLH protein family.</text>
</comment>
<evidence type="ECO:0000256" key="3">
    <source>
        <dbReference type="ARBA" id="ARBA00023163"/>
    </source>
</evidence>
<dbReference type="SMART" id="SM00353">
    <property type="entry name" value="HLH"/>
    <property type="match status" value="1"/>
</dbReference>
<evidence type="ECO:0000313" key="8">
    <source>
        <dbReference type="EMBL" id="KAK8964323.1"/>
    </source>
</evidence>
<reference evidence="7 9" key="1">
    <citation type="journal article" date="2022" name="Nat. Plants">
        <title>Genomes of leafy and leafless Platanthera orchids illuminate the evolution of mycoheterotrophy.</title>
        <authorList>
            <person name="Li M.H."/>
            <person name="Liu K.W."/>
            <person name="Li Z."/>
            <person name="Lu H.C."/>
            <person name="Ye Q.L."/>
            <person name="Zhang D."/>
            <person name="Wang J.Y."/>
            <person name="Li Y.F."/>
            <person name="Zhong Z.M."/>
            <person name="Liu X."/>
            <person name="Yu X."/>
            <person name="Liu D.K."/>
            <person name="Tu X.D."/>
            <person name="Liu B."/>
            <person name="Hao Y."/>
            <person name="Liao X.Y."/>
            <person name="Jiang Y.T."/>
            <person name="Sun W.H."/>
            <person name="Chen J."/>
            <person name="Chen Y.Q."/>
            <person name="Ai Y."/>
            <person name="Zhai J.W."/>
            <person name="Wu S.S."/>
            <person name="Zhou Z."/>
            <person name="Hsiao Y.Y."/>
            <person name="Wu W.L."/>
            <person name="Chen Y.Y."/>
            <person name="Lin Y.F."/>
            <person name="Hsu J.L."/>
            <person name="Li C.Y."/>
            <person name="Wang Z.W."/>
            <person name="Zhao X."/>
            <person name="Zhong W.Y."/>
            <person name="Ma X.K."/>
            <person name="Ma L."/>
            <person name="Huang J."/>
            <person name="Chen G.Z."/>
            <person name="Huang M.Z."/>
            <person name="Huang L."/>
            <person name="Peng D.H."/>
            <person name="Luo Y.B."/>
            <person name="Zou S.Q."/>
            <person name="Chen S.P."/>
            <person name="Lan S."/>
            <person name="Tsai W.C."/>
            <person name="Van de Peer Y."/>
            <person name="Liu Z.J."/>
        </authorList>
    </citation>
    <scope>NUCLEOTIDE SEQUENCE [LARGE SCALE GENOMIC DNA]</scope>
    <source>
        <strain evidence="7">Lor288</strain>
    </source>
</reference>
<keyword evidence="3" id="KW-0804">Transcription</keyword>
<evidence type="ECO:0000256" key="5">
    <source>
        <dbReference type="SAM" id="MobiDB-lite"/>
    </source>
</evidence>
<accession>A0ABR2MKN7</accession>
<keyword evidence="4" id="KW-0539">Nucleus</keyword>
<keyword evidence="2" id="KW-0805">Transcription regulation</keyword>
<evidence type="ECO:0000256" key="4">
    <source>
        <dbReference type="ARBA" id="ARBA00023242"/>
    </source>
</evidence>
<dbReference type="Pfam" id="PF00010">
    <property type="entry name" value="HLH"/>
    <property type="match status" value="1"/>
</dbReference>
<evidence type="ECO:0000313" key="7">
    <source>
        <dbReference type="EMBL" id="KAK8964266.1"/>
    </source>
</evidence>
<dbReference type="SUPFAM" id="SSF47459">
    <property type="entry name" value="HLH, helix-loop-helix DNA-binding domain"/>
    <property type="match status" value="1"/>
</dbReference>
<dbReference type="PANTHER" id="PTHR46834">
    <property type="entry name" value="TRANSCRIPTION FACTOR BHLH91"/>
    <property type="match status" value="1"/>
</dbReference>
<dbReference type="CDD" id="cd18918">
    <property type="entry name" value="bHLH_AtMYC1_like"/>
    <property type="match status" value="1"/>
</dbReference>
<sequence length="187" mass="21454">MKGNFATERQRRVQMNGKFNALRSLVPLPTKPDRASIISDAIDYIKELLRTVNELKLLVEKRRRNGWERSKKLKEADEEEETADAAAAGNVDDHENTISWPLRSSWLQRRSKETFVDVRIIEDEVNIKLTQKKKANALLLAATALDELRLHLNHVAGGNIGDYHIFIFNAKVRSLLPVSFELELRKP</sequence>
<dbReference type="InterPro" id="IPR036638">
    <property type="entry name" value="HLH_DNA-bd_sf"/>
</dbReference>
<dbReference type="EMBL" id="JBBWWR010000007">
    <property type="protein sequence ID" value="KAK8964323.1"/>
    <property type="molecule type" value="Genomic_DNA"/>
</dbReference>
<feature type="domain" description="BHLH" evidence="6">
    <location>
        <begin position="1"/>
        <end position="48"/>
    </location>
</feature>
<name>A0ABR2MKN7_9ASPA</name>